<dbReference type="RefSeq" id="WP_379949675.1">
    <property type="nucleotide sequence ID" value="NZ_JBHMAF010000069.1"/>
</dbReference>
<dbReference type="CDD" id="cd01536">
    <property type="entry name" value="PBP1_ABC_sugar_binding-like"/>
    <property type="match status" value="1"/>
</dbReference>
<gene>
    <name evidence="5" type="ORF">ACFFMS_13085</name>
</gene>
<dbReference type="InterPro" id="IPR025997">
    <property type="entry name" value="SBP_2_dom"/>
</dbReference>
<name>A0ABV5WFJ4_9BACI</name>
<reference evidence="5 6" key="1">
    <citation type="submission" date="2024-09" db="EMBL/GenBank/DDBJ databases">
        <authorList>
            <person name="Sun Q."/>
            <person name="Mori K."/>
        </authorList>
    </citation>
    <scope>NUCLEOTIDE SEQUENCE [LARGE SCALE GENOMIC DNA]</scope>
    <source>
        <strain evidence="5 6">JCM 11201</strain>
    </source>
</reference>
<protein>
    <submittedName>
        <fullName evidence="5">Sugar ABC transporter substrate-binding protein</fullName>
    </submittedName>
</protein>
<dbReference type="EMBL" id="JBHMAF010000069">
    <property type="protein sequence ID" value="MFB9759369.1"/>
    <property type="molecule type" value="Genomic_DNA"/>
</dbReference>
<proteinExistence type="inferred from homology"/>
<dbReference type="InterPro" id="IPR028082">
    <property type="entry name" value="Peripla_BP_I"/>
</dbReference>
<evidence type="ECO:0000256" key="1">
    <source>
        <dbReference type="ARBA" id="ARBA00004196"/>
    </source>
</evidence>
<evidence type="ECO:0000256" key="2">
    <source>
        <dbReference type="ARBA" id="ARBA00007639"/>
    </source>
</evidence>
<organism evidence="5 6">
    <name type="scientific">Ectobacillus funiculus</name>
    <dbReference type="NCBI Taxonomy" id="137993"/>
    <lineage>
        <taxon>Bacteria</taxon>
        <taxon>Bacillati</taxon>
        <taxon>Bacillota</taxon>
        <taxon>Bacilli</taxon>
        <taxon>Bacillales</taxon>
        <taxon>Bacillaceae</taxon>
        <taxon>Ectobacillus</taxon>
    </lineage>
</organism>
<dbReference type="Pfam" id="PF13407">
    <property type="entry name" value="Peripla_BP_4"/>
    <property type="match status" value="1"/>
</dbReference>
<keyword evidence="3" id="KW-0732">Signal</keyword>
<sequence length="327" mass="36285">MKKKGIVSLICLTVLISFIVHFLKEDEKLKVVVVAKSLDLEYWRIFEAGAKKAFNDFNIDGQVIAPDSIYPITNEADTLKKVLRQHPDALIVTPMHPSVTIPVLMEYKKKNIPVLFAGRDADWKDKVTYIGTDHFKLGMVAGELLGSMLQPGDQVAIIHGNLKDPAEVERLKGAKEVLGKAGIEIVTEQLGEDRFGKTISVTENILQNHPDIQGIFTTDDLIALDALKTAEKEGLIIPIVGTDGITEMLETVDSGKLSATVTQNPYDMGYLSVKQAIKAIKGEHIPKRIDSGVDILTQDNAKDRLAFLNNTLYSRIENFKNFLYELL</sequence>
<evidence type="ECO:0000259" key="4">
    <source>
        <dbReference type="Pfam" id="PF13407"/>
    </source>
</evidence>
<accession>A0ABV5WFJ4</accession>
<evidence type="ECO:0000313" key="6">
    <source>
        <dbReference type="Proteomes" id="UP001589609"/>
    </source>
</evidence>
<keyword evidence="6" id="KW-1185">Reference proteome</keyword>
<comment type="similarity">
    <text evidence="2">Belongs to the bacterial solute-binding protein 2 family.</text>
</comment>
<evidence type="ECO:0000313" key="5">
    <source>
        <dbReference type="EMBL" id="MFB9759369.1"/>
    </source>
</evidence>
<comment type="subcellular location">
    <subcellularLocation>
        <location evidence="1">Cell envelope</location>
    </subcellularLocation>
</comment>
<dbReference type="SUPFAM" id="SSF53822">
    <property type="entry name" value="Periplasmic binding protein-like I"/>
    <property type="match status" value="1"/>
</dbReference>
<dbReference type="PANTHER" id="PTHR46847">
    <property type="entry name" value="D-ALLOSE-BINDING PERIPLASMIC PROTEIN-RELATED"/>
    <property type="match status" value="1"/>
</dbReference>
<dbReference type="Gene3D" id="3.40.50.2300">
    <property type="match status" value="2"/>
</dbReference>
<evidence type="ECO:0000256" key="3">
    <source>
        <dbReference type="ARBA" id="ARBA00022729"/>
    </source>
</evidence>
<dbReference type="Proteomes" id="UP001589609">
    <property type="component" value="Unassembled WGS sequence"/>
</dbReference>
<feature type="domain" description="Periplasmic binding protein" evidence="4">
    <location>
        <begin position="31"/>
        <end position="283"/>
    </location>
</feature>
<comment type="caution">
    <text evidence="5">The sequence shown here is derived from an EMBL/GenBank/DDBJ whole genome shotgun (WGS) entry which is preliminary data.</text>
</comment>
<dbReference type="PANTHER" id="PTHR46847:SF1">
    <property type="entry name" value="D-ALLOSE-BINDING PERIPLASMIC PROTEIN-RELATED"/>
    <property type="match status" value="1"/>
</dbReference>